<dbReference type="CDD" id="cd05018">
    <property type="entry name" value="CoxG"/>
    <property type="match status" value="1"/>
</dbReference>
<dbReference type="SUPFAM" id="SSF55961">
    <property type="entry name" value="Bet v1-like"/>
    <property type="match status" value="1"/>
</dbReference>
<sequence>MAVNLKKEYSLDLPKQEVWDAIITPEILAEILPNCKSLEPTGENEFVANIEIKVGPVTGKYKSNLSLFDLDPPSGYRFKVSGIGVKGTMSGEGEIKLVESEDGTIFIFNAEGNVSGIIARVGQRFIEAAGKKLMDQGFEKLKQKVTVPV</sequence>
<dbReference type="PANTHER" id="PTHR38588">
    <property type="entry name" value="BLL0334 PROTEIN"/>
    <property type="match status" value="1"/>
</dbReference>
<reference evidence="1" key="1">
    <citation type="submission" date="2018-05" db="EMBL/GenBank/DDBJ databases">
        <authorList>
            <person name="Lanie J.A."/>
            <person name="Ng W.-L."/>
            <person name="Kazmierczak K.M."/>
            <person name="Andrzejewski T.M."/>
            <person name="Davidsen T.M."/>
            <person name="Wayne K.J."/>
            <person name="Tettelin H."/>
            <person name="Glass J.I."/>
            <person name="Rusch D."/>
            <person name="Podicherti R."/>
            <person name="Tsui H.-C.T."/>
            <person name="Winkler M.E."/>
        </authorList>
    </citation>
    <scope>NUCLEOTIDE SEQUENCE</scope>
</reference>
<dbReference type="PANTHER" id="PTHR38588:SF1">
    <property type="entry name" value="BLL0334 PROTEIN"/>
    <property type="match status" value="1"/>
</dbReference>
<gene>
    <name evidence="1" type="ORF">METZ01_LOCUS110571</name>
</gene>
<dbReference type="AlphaFoldDB" id="A0A381X0M9"/>
<accession>A0A381X0M9</accession>
<name>A0A381X0M9_9ZZZZ</name>
<dbReference type="Pfam" id="PF06240">
    <property type="entry name" value="COXG"/>
    <property type="match status" value="1"/>
</dbReference>
<dbReference type="Gene3D" id="3.30.530.20">
    <property type="match status" value="1"/>
</dbReference>
<dbReference type="InterPro" id="IPR023393">
    <property type="entry name" value="START-like_dom_sf"/>
</dbReference>
<evidence type="ECO:0008006" key="2">
    <source>
        <dbReference type="Google" id="ProtNLM"/>
    </source>
</evidence>
<protein>
    <recommendedName>
        <fullName evidence="2">Carbon monoxide dehydrogenase subunit G</fullName>
    </recommendedName>
</protein>
<dbReference type="InterPro" id="IPR010419">
    <property type="entry name" value="CO_DH_gsu"/>
</dbReference>
<dbReference type="EMBL" id="UINC01013341">
    <property type="protein sequence ID" value="SVA57717.1"/>
    <property type="molecule type" value="Genomic_DNA"/>
</dbReference>
<evidence type="ECO:0000313" key="1">
    <source>
        <dbReference type="EMBL" id="SVA57717.1"/>
    </source>
</evidence>
<proteinExistence type="predicted"/>
<organism evidence="1">
    <name type="scientific">marine metagenome</name>
    <dbReference type="NCBI Taxonomy" id="408172"/>
    <lineage>
        <taxon>unclassified sequences</taxon>
        <taxon>metagenomes</taxon>
        <taxon>ecological metagenomes</taxon>
    </lineage>
</organism>